<keyword evidence="1" id="KW-0472">Membrane</keyword>
<feature type="chain" id="PRO_5020861026" evidence="2">
    <location>
        <begin position="26"/>
        <end position="52"/>
    </location>
</feature>
<sequence>MPKKLLIWSLIAFAGFYLFTQPANAANAVGGAFSAVGDAFGSVITFLTALFS</sequence>
<feature type="signal peptide" evidence="2">
    <location>
        <begin position="1"/>
        <end position="25"/>
    </location>
</feature>
<dbReference type="EMBL" id="SHKR01000017">
    <property type="protein sequence ID" value="RZU03321.1"/>
    <property type="molecule type" value="Genomic_DNA"/>
</dbReference>
<feature type="transmembrane region" description="Helical" evidence="1">
    <location>
        <begin position="35"/>
        <end position="51"/>
    </location>
</feature>
<evidence type="ECO:0000313" key="3">
    <source>
        <dbReference type="EMBL" id="RZU03321.1"/>
    </source>
</evidence>
<keyword evidence="1" id="KW-0812">Transmembrane</keyword>
<accession>A0A4Q7W272</accession>
<dbReference type="RefSeq" id="WP_166678426.1">
    <property type="nucleotide sequence ID" value="NZ_SHKR01000017.1"/>
</dbReference>
<evidence type="ECO:0000256" key="2">
    <source>
        <dbReference type="SAM" id="SignalP"/>
    </source>
</evidence>
<evidence type="ECO:0000256" key="1">
    <source>
        <dbReference type="SAM" id="Phobius"/>
    </source>
</evidence>
<keyword evidence="1" id="KW-1133">Transmembrane helix</keyword>
<keyword evidence="4" id="KW-1185">Reference proteome</keyword>
<reference evidence="3 4" key="1">
    <citation type="journal article" date="2015" name="Stand. Genomic Sci.">
        <title>Genomic Encyclopedia of Bacterial and Archaeal Type Strains, Phase III: the genomes of soil and plant-associated and newly described type strains.</title>
        <authorList>
            <person name="Whitman W.B."/>
            <person name="Woyke T."/>
            <person name="Klenk H.P."/>
            <person name="Zhou Y."/>
            <person name="Lilburn T.G."/>
            <person name="Beck B.J."/>
            <person name="De Vos P."/>
            <person name="Vandamme P."/>
            <person name="Eisen J.A."/>
            <person name="Garrity G."/>
            <person name="Hugenholtz P."/>
            <person name="Kyrpides N.C."/>
        </authorList>
    </citation>
    <scope>NUCLEOTIDE SEQUENCE [LARGE SCALE GENOMIC DNA]</scope>
    <source>
        <strain evidence="3 4">VKM Ac-2540</strain>
    </source>
</reference>
<evidence type="ECO:0000313" key="4">
    <source>
        <dbReference type="Proteomes" id="UP000292027"/>
    </source>
</evidence>
<proteinExistence type="predicted"/>
<name>A0A4Q7W272_9ACTN</name>
<gene>
    <name evidence="3" type="ORF">EV645_7347</name>
</gene>
<organism evidence="3 4">
    <name type="scientific">Kribbella rubisoli</name>
    <dbReference type="NCBI Taxonomy" id="3075929"/>
    <lineage>
        <taxon>Bacteria</taxon>
        <taxon>Bacillati</taxon>
        <taxon>Actinomycetota</taxon>
        <taxon>Actinomycetes</taxon>
        <taxon>Propionibacteriales</taxon>
        <taxon>Kribbellaceae</taxon>
        <taxon>Kribbella</taxon>
    </lineage>
</organism>
<keyword evidence="2" id="KW-0732">Signal</keyword>
<dbReference type="Proteomes" id="UP000292027">
    <property type="component" value="Unassembled WGS sequence"/>
</dbReference>
<protein>
    <submittedName>
        <fullName evidence="3">Uncharacterized protein</fullName>
    </submittedName>
</protein>
<dbReference type="AlphaFoldDB" id="A0A4Q7W272"/>
<comment type="caution">
    <text evidence="3">The sequence shown here is derived from an EMBL/GenBank/DDBJ whole genome shotgun (WGS) entry which is preliminary data.</text>
</comment>